<reference evidence="2" key="1">
    <citation type="submission" date="2022-12" db="EMBL/GenBank/DDBJ databases">
        <title>Development of a Multilocus Sequence Typing Scheme for Bacteroides fragilis Based on Whole Genome Sequencing Data and Clinical Application.</title>
        <authorList>
            <person name="Nielsen F.D."/>
            <person name="Justesen U.S."/>
        </authorList>
    </citation>
    <scope>NUCLEOTIDE SEQUENCE</scope>
    <source>
        <strain evidence="2">BF_BC_ODE_DK_2015_2</strain>
    </source>
</reference>
<dbReference type="RefSeq" id="WP_250726088.1">
    <property type="nucleotide sequence ID" value="NZ_JAGJIB010000003.1"/>
</dbReference>
<evidence type="ECO:0000259" key="1">
    <source>
        <dbReference type="Pfam" id="PF14213"/>
    </source>
</evidence>
<organism evidence="2 3">
    <name type="scientific">Bacteroides fragilis</name>
    <dbReference type="NCBI Taxonomy" id="817"/>
    <lineage>
        <taxon>Bacteria</taxon>
        <taxon>Pseudomonadati</taxon>
        <taxon>Bacteroidota</taxon>
        <taxon>Bacteroidia</taxon>
        <taxon>Bacteroidales</taxon>
        <taxon>Bacteroidaceae</taxon>
        <taxon>Bacteroides</taxon>
    </lineage>
</organism>
<gene>
    <name evidence="2" type="ORF">O1422_03255</name>
</gene>
<protein>
    <submittedName>
        <fullName evidence="2">STAS-like domain-containing protein</fullName>
    </submittedName>
</protein>
<dbReference type="InterPro" id="IPR036890">
    <property type="entry name" value="HATPase_C_sf"/>
</dbReference>
<dbReference type="Proteomes" id="UP001075704">
    <property type="component" value="Unassembled WGS sequence"/>
</dbReference>
<evidence type="ECO:0000313" key="3">
    <source>
        <dbReference type="Proteomes" id="UP001075704"/>
    </source>
</evidence>
<proteinExistence type="predicted"/>
<accession>A0ABD4VP57</accession>
<feature type="domain" description="DUF4325" evidence="1">
    <location>
        <begin position="330"/>
        <end position="393"/>
    </location>
</feature>
<dbReference type="InterPro" id="IPR025474">
    <property type="entry name" value="DUF4325"/>
</dbReference>
<dbReference type="SUPFAM" id="SSF55874">
    <property type="entry name" value="ATPase domain of HSP90 chaperone/DNA topoisomerase II/histidine kinase"/>
    <property type="match status" value="1"/>
</dbReference>
<dbReference type="AlphaFoldDB" id="A0ABD4VP57"/>
<comment type="caution">
    <text evidence="2">The sequence shown here is derived from an EMBL/GenBank/DDBJ whole genome shotgun (WGS) entry which is preliminary data.</text>
</comment>
<sequence>MTITKYNVERDVDVIYFNNLSSPKTISDFIKCIKAGIRDGEKDFTLDFGKVNSVFPNTATPLAGLIDYYVDKHGVSFDFDKYGSVNATKLLSPLELPKNQNELSRSLGKVWKFSSSDEIDEIHKAMISELRKTVRFGEGVLEGIEWSIYEIMDNVLLHSEYSCGYIMGQLHPTSKHVAFTIYDTGQGIYNSLKNSPHRPRTAVDALTMCVKEGVTRDKKLGQGNGMTGLFNLIQEGNGSICITSGNGYFRHSNGEPSTNNMLPYPSNMNQCTTVDFQLDYSNNISLDKVLTFQGKTFPFTNLHIESLEDDRGDLVYKLSEQAEGTGTRESAIRVKNEIVNLFNQSKKNIVLDFDGISISSSSFADELIAKLIIELGLFQFNNIIKLKNMNVSQQQILQRSVIQRLIEEYSKPTVSKKETKK</sequence>
<dbReference type="EMBL" id="JAPUAC010000002">
    <property type="protein sequence ID" value="MCZ2653178.1"/>
    <property type="molecule type" value="Genomic_DNA"/>
</dbReference>
<name>A0ABD4VP57_BACFG</name>
<dbReference type="Pfam" id="PF14213">
    <property type="entry name" value="DUF4325"/>
    <property type="match status" value="1"/>
</dbReference>
<evidence type="ECO:0000313" key="2">
    <source>
        <dbReference type="EMBL" id="MCZ2653178.1"/>
    </source>
</evidence>